<keyword evidence="3" id="KW-1185">Reference proteome</keyword>
<reference evidence="2 3" key="1">
    <citation type="submission" date="2015-02" db="EMBL/GenBank/DDBJ databases">
        <title>Draft genome sequences of ten Microbacterium spp. with emphasis on heavy metal contaminated environments.</title>
        <authorList>
            <person name="Corretto E."/>
        </authorList>
    </citation>
    <scope>NUCLEOTIDE SEQUENCE [LARGE SCALE GENOMIC DNA]</scope>
    <source>
        <strain evidence="2 3">SA35</strain>
    </source>
</reference>
<evidence type="ECO:0000313" key="3">
    <source>
        <dbReference type="Proteomes" id="UP000033900"/>
    </source>
</evidence>
<dbReference type="InterPro" id="IPR043129">
    <property type="entry name" value="ATPase_NBD"/>
</dbReference>
<dbReference type="Proteomes" id="UP000033900">
    <property type="component" value="Unassembled WGS sequence"/>
</dbReference>
<evidence type="ECO:0000313" key="2">
    <source>
        <dbReference type="EMBL" id="KJL48263.1"/>
    </source>
</evidence>
<dbReference type="PANTHER" id="PTHR43190:SF3">
    <property type="entry name" value="N-ACETYL-D-GLUCOSAMINE KINASE"/>
    <property type="match status" value="1"/>
</dbReference>
<dbReference type="PANTHER" id="PTHR43190">
    <property type="entry name" value="N-ACETYL-D-GLUCOSAMINE KINASE"/>
    <property type="match status" value="1"/>
</dbReference>
<dbReference type="InterPro" id="IPR052519">
    <property type="entry name" value="Euk-type_GlcNAc_Kinase"/>
</dbReference>
<dbReference type="RefSeq" id="WP_045256694.1">
    <property type="nucleotide sequence ID" value="NZ_JYJB01000007.1"/>
</dbReference>
<gene>
    <name evidence="2" type="ORF">RS84_01022</name>
</gene>
<dbReference type="Pfam" id="PF01869">
    <property type="entry name" value="BcrAD_BadFG"/>
    <property type="match status" value="1"/>
</dbReference>
<evidence type="ECO:0000259" key="1">
    <source>
        <dbReference type="Pfam" id="PF01869"/>
    </source>
</evidence>
<comment type="caution">
    <text evidence="2">The sequence shown here is derived from an EMBL/GenBank/DDBJ whole genome shotgun (WGS) entry which is preliminary data.</text>
</comment>
<dbReference type="STRING" id="273678.RS84_01022"/>
<dbReference type="OrthoDB" id="8701357at2"/>
<name>A0A0M2HUY7_9MICO</name>
<sequence length="314" mass="32406">MSTLALLSMDAGQTGTKVRLHWADGSSRDDLLPGVLTDRPLAPQLADIAERVSHVAGAVPSTLAIGVTGVTDVRAEADALLDRPALAEVRRVIVAHDSITSFLGVLGDQQGAVVAVGTGVVTLGVGPRSAVRVDGWGNIMGDAGSGYWIGREALDAVMRAYDGRGEQTALTPLVRERWPDLEGAYTSLQADPDRVRLVASFAAPTSALAADGDPVARRICEAAAAELALSVTSALQTTSAAADAPVGAIGGVLRSDLIRSAFETSVRAARTAVRFIPPVGTGLDGVDALVELAADHPLRGRLAELVRAEKEVTA</sequence>
<dbReference type="Gene3D" id="3.30.420.40">
    <property type="match status" value="2"/>
</dbReference>
<dbReference type="SUPFAM" id="SSF53067">
    <property type="entry name" value="Actin-like ATPase domain"/>
    <property type="match status" value="1"/>
</dbReference>
<accession>A0A0M2HUY7</accession>
<feature type="domain" description="ATPase BadF/BadG/BcrA/BcrD type" evidence="1">
    <location>
        <begin position="63"/>
        <end position="268"/>
    </location>
</feature>
<proteinExistence type="predicted"/>
<dbReference type="EMBL" id="JYJB01000007">
    <property type="protein sequence ID" value="KJL48263.1"/>
    <property type="molecule type" value="Genomic_DNA"/>
</dbReference>
<dbReference type="AlphaFoldDB" id="A0A0M2HUY7"/>
<dbReference type="InterPro" id="IPR002731">
    <property type="entry name" value="ATPase_BadF"/>
</dbReference>
<organism evidence="2 3">
    <name type="scientific">Microbacterium hydrocarbonoxydans</name>
    <dbReference type="NCBI Taxonomy" id="273678"/>
    <lineage>
        <taxon>Bacteria</taxon>
        <taxon>Bacillati</taxon>
        <taxon>Actinomycetota</taxon>
        <taxon>Actinomycetes</taxon>
        <taxon>Micrococcales</taxon>
        <taxon>Microbacteriaceae</taxon>
        <taxon>Microbacterium</taxon>
    </lineage>
</organism>
<dbReference type="PATRIC" id="fig|273678.4.peg.1018"/>
<protein>
    <submittedName>
        <fullName evidence="2">BadF/BadG/BcrA/BcrD ATPase family protein</fullName>
    </submittedName>
</protein>